<keyword evidence="5" id="KW-1003">Cell membrane</keyword>
<comment type="similarity">
    <text evidence="4">In the N-terminal section; belongs to the glycosyltransferase 51 family.</text>
</comment>
<evidence type="ECO:0000256" key="4">
    <source>
        <dbReference type="ARBA" id="ARBA00007739"/>
    </source>
</evidence>
<comment type="similarity">
    <text evidence="3">In the C-terminal section; belongs to the transpeptidase family.</text>
</comment>
<keyword evidence="19" id="KW-1133">Transmembrane helix</keyword>
<evidence type="ECO:0000259" key="21">
    <source>
        <dbReference type="Pfam" id="PF00912"/>
    </source>
</evidence>
<evidence type="ECO:0000256" key="14">
    <source>
        <dbReference type="ARBA" id="ARBA00023268"/>
    </source>
</evidence>
<dbReference type="Pfam" id="PF00912">
    <property type="entry name" value="Transgly"/>
    <property type="match status" value="1"/>
</dbReference>
<keyword evidence="13 19" id="KW-0472">Membrane</keyword>
<dbReference type="Gene3D" id="1.10.3810.10">
    <property type="entry name" value="Biosynthetic peptidoglycan transglycosylase-like"/>
    <property type="match status" value="1"/>
</dbReference>
<keyword evidence="12" id="KW-0573">Peptidoglycan synthesis</keyword>
<comment type="pathway">
    <text evidence="2">Cell wall biogenesis; peptidoglycan biosynthesis.</text>
</comment>
<dbReference type="InterPro" id="IPR050396">
    <property type="entry name" value="Glycosyltr_51/Transpeptidase"/>
</dbReference>
<evidence type="ECO:0000256" key="3">
    <source>
        <dbReference type="ARBA" id="ARBA00007090"/>
    </source>
</evidence>
<dbReference type="SUPFAM" id="SSF53955">
    <property type="entry name" value="Lysozyme-like"/>
    <property type="match status" value="1"/>
</dbReference>
<dbReference type="InterPro" id="IPR001264">
    <property type="entry name" value="Glyco_trans_51"/>
</dbReference>
<keyword evidence="11" id="KW-0133">Cell shape</keyword>
<comment type="catalytic activity">
    <reaction evidence="17">
        <text>[GlcNAc-(1-&gt;4)-Mur2Ac(oyl-L-Ala-gamma-D-Glu-L-Lys-D-Ala-D-Ala)](n)-di-trans,octa-cis-undecaprenyl diphosphate + beta-D-GlcNAc-(1-&gt;4)-Mur2Ac(oyl-L-Ala-gamma-D-Glu-L-Lys-D-Ala-D-Ala)-di-trans,octa-cis-undecaprenyl diphosphate = [GlcNAc-(1-&gt;4)-Mur2Ac(oyl-L-Ala-gamma-D-Glu-L-Lys-D-Ala-D-Ala)](n+1)-di-trans,octa-cis-undecaprenyl diphosphate + di-trans,octa-cis-undecaprenyl diphosphate + H(+)</text>
        <dbReference type="Rhea" id="RHEA:23708"/>
        <dbReference type="Rhea" id="RHEA-COMP:9602"/>
        <dbReference type="Rhea" id="RHEA-COMP:9603"/>
        <dbReference type="ChEBI" id="CHEBI:15378"/>
        <dbReference type="ChEBI" id="CHEBI:58405"/>
        <dbReference type="ChEBI" id="CHEBI:60033"/>
        <dbReference type="ChEBI" id="CHEBI:78435"/>
        <dbReference type="EC" id="2.4.99.28"/>
    </reaction>
</comment>
<evidence type="ECO:0000256" key="10">
    <source>
        <dbReference type="ARBA" id="ARBA00022801"/>
    </source>
</evidence>
<dbReference type="InterPro" id="IPR023346">
    <property type="entry name" value="Lysozyme-like_dom_sf"/>
</dbReference>
<dbReference type="Proteomes" id="UP001560573">
    <property type="component" value="Unassembled WGS sequence"/>
</dbReference>
<dbReference type="EMBL" id="JAULBC010000001">
    <property type="protein sequence ID" value="MEX6686331.1"/>
    <property type="molecule type" value="Genomic_DNA"/>
</dbReference>
<evidence type="ECO:0000256" key="1">
    <source>
        <dbReference type="ARBA" id="ARBA00004236"/>
    </source>
</evidence>
<evidence type="ECO:0000256" key="6">
    <source>
        <dbReference type="ARBA" id="ARBA00022645"/>
    </source>
</evidence>
<gene>
    <name evidence="22" type="ORF">QTN47_02430</name>
</gene>
<keyword evidence="14" id="KW-0511">Multifunctional enzyme</keyword>
<keyword evidence="7" id="KW-0645">Protease</keyword>
<dbReference type="RefSeq" id="WP_369327724.1">
    <property type="nucleotide sequence ID" value="NZ_JAULBC010000001.1"/>
</dbReference>
<dbReference type="PANTHER" id="PTHR32282:SF11">
    <property type="entry name" value="PENICILLIN-BINDING PROTEIN 1B"/>
    <property type="match status" value="1"/>
</dbReference>
<evidence type="ECO:0000256" key="13">
    <source>
        <dbReference type="ARBA" id="ARBA00023136"/>
    </source>
</evidence>
<evidence type="ECO:0000256" key="12">
    <source>
        <dbReference type="ARBA" id="ARBA00022984"/>
    </source>
</evidence>
<keyword evidence="10" id="KW-0378">Hydrolase</keyword>
<feature type="transmembrane region" description="Helical" evidence="19">
    <location>
        <begin position="7"/>
        <end position="31"/>
    </location>
</feature>
<evidence type="ECO:0000256" key="16">
    <source>
        <dbReference type="ARBA" id="ARBA00034000"/>
    </source>
</evidence>
<dbReference type="InterPro" id="IPR001460">
    <property type="entry name" value="PCN-bd_Tpept"/>
</dbReference>
<evidence type="ECO:0000256" key="8">
    <source>
        <dbReference type="ARBA" id="ARBA00022676"/>
    </source>
</evidence>
<name>A0ABV3Z8Y9_9BACT</name>
<evidence type="ECO:0000256" key="19">
    <source>
        <dbReference type="SAM" id="Phobius"/>
    </source>
</evidence>
<keyword evidence="19" id="KW-0812">Transmembrane</keyword>
<evidence type="ECO:0000256" key="7">
    <source>
        <dbReference type="ARBA" id="ARBA00022670"/>
    </source>
</evidence>
<dbReference type="Gene3D" id="3.40.710.10">
    <property type="entry name" value="DD-peptidase/beta-lactamase superfamily"/>
    <property type="match status" value="1"/>
</dbReference>
<dbReference type="PANTHER" id="PTHR32282">
    <property type="entry name" value="BINDING PROTEIN TRANSPEPTIDASE, PUTATIVE-RELATED"/>
    <property type="match status" value="1"/>
</dbReference>
<keyword evidence="6" id="KW-0121">Carboxypeptidase</keyword>
<evidence type="ECO:0000259" key="20">
    <source>
        <dbReference type="Pfam" id="PF00905"/>
    </source>
</evidence>
<feature type="domain" description="Glycosyl transferase family 51" evidence="21">
    <location>
        <begin position="57"/>
        <end position="232"/>
    </location>
</feature>
<keyword evidence="9" id="KW-0808">Transferase</keyword>
<feature type="region of interest" description="Disordered" evidence="18">
    <location>
        <begin position="740"/>
        <end position="800"/>
    </location>
</feature>
<sequence length="800" mass="89481">MSKAIKILWRIFFIGVGAVILIVLLANWGVFGKMPSIEELENPSASLASQVYADDGTLMGKYYLEDRVNVKYKDISPNIIHALVATEDERFYEHSGIDMRSLGRAVTSLGRDGGASTITMQTAKNLFTENWDTRNFLLRVLQKVKECIIAVKLERNFTKEEIVTLYLNTVAFSDNVFGIRNAAKTFFQKEPDRVSVEEAAVLIGMLKGATIYNPKRNPKLALDRRNTVLNQMVRNNFLASSEADVLKRKPIELNYKKLDETAGLAPYFRMVLGEEMKRWCKEHKNPTTGESYNLYKDGLKIYTTLSPRMQLYAEEAVGKHISYMQKILNSQDNIKNGSVWKGYENVVEAAMKQSDRWKNMKKDGVSEADIKKSFHAKVPMKVFAWNNKREKDTVMTPYDSIKYSRQMLQAGFMAMDPMSGEVKAWVGGIDFKTYKYDHVNVNTKRQVGSTIKPLLYSLAIEDAGFTPNTPVDDIQQSFGTYGMVPATGASCTGETMPMAQALAMSRNCATAYIMKQLGPKGNDGAKRFADFLKNCNISSKIEPYPSIALGSAEISLIEMMQAYSMFPGLGFNVKPMYITRIEDRNGNVLQTFLPQRKEVISDVTAYSVISMMQGVMKYGTGRRMWSYGIDADVAGKTGTTNDNSDAWFMGYTPQLLCGVWTGCDDRFIRFNSTSVGQGSSVALPIWAYFFDKCVSDKNIVLDNNAHFVKPEVMSNDIIYDWINNVPVQLGAEGADVGNGSRADYGDIPADAKPEEIAPESEIIPDTNKQKPVRKEQQNPPAAPVTPGQHPTPKAVMPKKQ</sequence>
<evidence type="ECO:0000313" key="22">
    <source>
        <dbReference type="EMBL" id="MEX6686331.1"/>
    </source>
</evidence>
<keyword evidence="23" id="KW-1185">Reference proteome</keyword>
<keyword evidence="15" id="KW-0961">Cell wall biogenesis/degradation</keyword>
<proteinExistence type="inferred from homology"/>
<evidence type="ECO:0000256" key="5">
    <source>
        <dbReference type="ARBA" id="ARBA00022475"/>
    </source>
</evidence>
<evidence type="ECO:0000256" key="2">
    <source>
        <dbReference type="ARBA" id="ARBA00004752"/>
    </source>
</evidence>
<protein>
    <submittedName>
        <fullName evidence="22">Transglycosylase domain-containing protein</fullName>
    </submittedName>
</protein>
<accession>A0ABV3Z8Y9</accession>
<comment type="subcellular location">
    <subcellularLocation>
        <location evidence="1">Cell membrane</location>
    </subcellularLocation>
</comment>
<dbReference type="SUPFAM" id="SSF56601">
    <property type="entry name" value="beta-lactamase/transpeptidase-like"/>
    <property type="match status" value="1"/>
</dbReference>
<evidence type="ECO:0000256" key="18">
    <source>
        <dbReference type="SAM" id="MobiDB-lite"/>
    </source>
</evidence>
<evidence type="ECO:0000256" key="17">
    <source>
        <dbReference type="ARBA" id="ARBA00049902"/>
    </source>
</evidence>
<reference evidence="22 23" key="1">
    <citation type="submission" date="2023-07" db="EMBL/GenBank/DDBJ databases">
        <authorList>
            <person name="Lian W.-H."/>
        </authorList>
    </citation>
    <scope>NUCLEOTIDE SEQUENCE [LARGE SCALE GENOMIC DNA]</scope>
    <source>
        <strain evidence="22 23">SYSU DXS3180</strain>
    </source>
</reference>
<feature type="domain" description="Penicillin-binding protein transpeptidase" evidence="20">
    <location>
        <begin position="411"/>
        <end position="654"/>
    </location>
</feature>
<dbReference type="InterPro" id="IPR012338">
    <property type="entry name" value="Beta-lactam/transpept-like"/>
</dbReference>
<comment type="caution">
    <text evidence="22">The sequence shown here is derived from an EMBL/GenBank/DDBJ whole genome shotgun (WGS) entry which is preliminary data.</text>
</comment>
<evidence type="ECO:0000256" key="9">
    <source>
        <dbReference type="ARBA" id="ARBA00022679"/>
    </source>
</evidence>
<dbReference type="Pfam" id="PF00905">
    <property type="entry name" value="Transpeptidase"/>
    <property type="match status" value="1"/>
</dbReference>
<keyword evidence="8" id="KW-0328">Glycosyltransferase</keyword>
<organism evidence="22 23">
    <name type="scientific">Danxiaibacter flavus</name>
    <dbReference type="NCBI Taxonomy" id="3049108"/>
    <lineage>
        <taxon>Bacteria</taxon>
        <taxon>Pseudomonadati</taxon>
        <taxon>Bacteroidota</taxon>
        <taxon>Chitinophagia</taxon>
        <taxon>Chitinophagales</taxon>
        <taxon>Chitinophagaceae</taxon>
        <taxon>Danxiaibacter</taxon>
    </lineage>
</organism>
<evidence type="ECO:0000256" key="11">
    <source>
        <dbReference type="ARBA" id="ARBA00022960"/>
    </source>
</evidence>
<comment type="catalytic activity">
    <reaction evidence="16">
        <text>Preferential cleavage: (Ac)2-L-Lys-D-Ala-|-D-Ala. Also transpeptidation of peptidyl-alanyl moieties that are N-acyl substituents of D-alanine.</text>
        <dbReference type="EC" id="3.4.16.4"/>
    </reaction>
</comment>
<evidence type="ECO:0000313" key="23">
    <source>
        <dbReference type="Proteomes" id="UP001560573"/>
    </source>
</evidence>
<dbReference type="InterPro" id="IPR036950">
    <property type="entry name" value="PBP_transglycosylase"/>
</dbReference>
<evidence type="ECO:0000256" key="15">
    <source>
        <dbReference type="ARBA" id="ARBA00023316"/>
    </source>
</evidence>